<dbReference type="InterPro" id="IPR036396">
    <property type="entry name" value="Cyt_P450_sf"/>
</dbReference>
<keyword evidence="5 9" id="KW-0560">Oxidoreductase</keyword>
<keyword evidence="10" id="KW-1133">Transmembrane helix</keyword>
<evidence type="ECO:0000256" key="7">
    <source>
        <dbReference type="ARBA" id="ARBA00023033"/>
    </source>
</evidence>
<evidence type="ECO:0000313" key="11">
    <source>
        <dbReference type="EMBL" id="KEH40819.1"/>
    </source>
</evidence>
<keyword evidence="3 8" id="KW-0349">Heme</keyword>
<proteinExistence type="inferred from homology"/>
<feature type="transmembrane region" description="Helical" evidence="10">
    <location>
        <begin position="7"/>
        <end position="23"/>
    </location>
</feature>
<evidence type="ECO:0000256" key="2">
    <source>
        <dbReference type="ARBA" id="ARBA00010617"/>
    </source>
</evidence>
<accession>A0A072VFL5</accession>
<reference evidence="11 13" key="1">
    <citation type="journal article" date="2011" name="Nature">
        <title>The Medicago genome provides insight into the evolution of rhizobial symbioses.</title>
        <authorList>
            <person name="Young N.D."/>
            <person name="Debelle F."/>
            <person name="Oldroyd G.E."/>
            <person name="Geurts R."/>
            <person name="Cannon S.B."/>
            <person name="Udvardi M.K."/>
            <person name="Benedito V.A."/>
            <person name="Mayer K.F."/>
            <person name="Gouzy J."/>
            <person name="Schoof H."/>
            <person name="Van de Peer Y."/>
            <person name="Proost S."/>
            <person name="Cook D.R."/>
            <person name="Meyers B.C."/>
            <person name="Spannagl M."/>
            <person name="Cheung F."/>
            <person name="De Mita S."/>
            <person name="Krishnakumar V."/>
            <person name="Gundlach H."/>
            <person name="Zhou S."/>
            <person name="Mudge J."/>
            <person name="Bharti A.K."/>
            <person name="Murray J.D."/>
            <person name="Naoumkina M.A."/>
            <person name="Rosen B."/>
            <person name="Silverstein K.A."/>
            <person name="Tang H."/>
            <person name="Rombauts S."/>
            <person name="Zhao P.X."/>
            <person name="Zhou P."/>
            <person name="Barbe V."/>
            <person name="Bardou P."/>
            <person name="Bechner M."/>
            <person name="Bellec A."/>
            <person name="Berger A."/>
            <person name="Berges H."/>
            <person name="Bidwell S."/>
            <person name="Bisseling T."/>
            <person name="Choisne N."/>
            <person name="Couloux A."/>
            <person name="Denny R."/>
            <person name="Deshpande S."/>
            <person name="Dai X."/>
            <person name="Doyle J.J."/>
            <person name="Dudez A.M."/>
            <person name="Farmer A.D."/>
            <person name="Fouteau S."/>
            <person name="Franken C."/>
            <person name="Gibelin C."/>
            <person name="Gish J."/>
            <person name="Goldstein S."/>
            <person name="Gonzalez A.J."/>
            <person name="Green P.J."/>
            <person name="Hallab A."/>
            <person name="Hartog M."/>
            <person name="Hua A."/>
            <person name="Humphray S.J."/>
            <person name="Jeong D.H."/>
            <person name="Jing Y."/>
            <person name="Jocker A."/>
            <person name="Kenton S.M."/>
            <person name="Kim D.J."/>
            <person name="Klee K."/>
            <person name="Lai H."/>
            <person name="Lang C."/>
            <person name="Lin S."/>
            <person name="Macmil S.L."/>
            <person name="Magdelenat G."/>
            <person name="Matthews L."/>
            <person name="McCorrison J."/>
            <person name="Monaghan E.L."/>
            <person name="Mun J.H."/>
            <person name="Najar F.Z."/>
            <person name="Nicholson C."/>
            <person name="Noirot C."/>
            <person name="O'Bleness M."/>
            <person name="Paule C.R."/>
            <person name="Poulain J."/>
            <person name="Prion F."/>
            <person name="Qin B."/>
            <person name="Qu C."/>
            <person name="Retzel E.F."/>
            <person name="Riddle C."/>
            <person name="Sallet E."/>
            <person name="Samain S."/>
            <person name="Samson N."/>
            <person name="Sanders I."/>
            <person name="Saurat O."/>
            <person name="Scarpelli C."/>
            <person name="Schiex T."/>
            <person name="Segurens B."/>
            <person name="Severin A.J."/>
            <person name="Sherrier D.J."/>
            <person name="Shi R."/>
            <person name="Sims S."/>
            <person name="Singer S.R."/>
            <person name="Sinharoy S."/>
            <person name="Sterck L."/>
            <person name="Viollet A."/>
            <person name="Wang B.B."/>
            <person name="Wang K."/>
            <person name="Wang M."/>
            <person name="Wang X."/>
            <person name="Warfsmann J."/>
            <person name="Weissenbach J."/>
            <person name="White D.D."/>
            <person name="White J.D."/>
            <person name="Wiley G.B."/>
            <person name="Wincker P."/>
            <person name="Xing Y."/>
            <person name="Yang L."/>
            <person name="Yao Z."/>
            <person name="Ying F."/>
            <person name="Zhai J."/>
            <person name="Zhou L."/>
            <person name="Zuber A."/>
            <person name="Denarie J."/>
            <person name="Dixon R.A."/>
            <person name="May G.D."/>
            <person name="Schwartz D.C."/>
            <person name="Rogers J."/>
            <person name="Quetier F."/>
            <person name="Town C.D."/>
            <person name="Roe B.A."/>
        </authorList>
    </citation>
    <scope>NUCLEOTIDE SEQUENCE [LARGE SCALE GENOMIC DNA]</scope>
    <source>
        <strain evidence="11">A17</strain>
        <strain evidence="12 13">cv. Jemalong A17</strain>
    </source>
</reference>
<keyword evidence="13" id="KW-1185">Reference proteome</keyword>
<dbReference type="PANTHER" id="PTHR24296">
    <property type="entry name" value="CYTOCHROME P450"/>
    <property type="match status" value="1"/>
</dbReference>
<dbReference type="SUPFAM" id="SSF48264">
    <property type="entry name" value="Cytochrome P450"/>
    <property type="match status" value="1"/>
</dbReference>
<evidence type="ECO:0000256" key="1">
    <source>
        <dbReference type="ARBA" id="ARBA00001971"/>
    </source>
</evidence>
<evidence type="ECO:0000313" key="12">
    <source>
        <dbReference type="EnsemblPlants" id="KEH40819"/>
    </source>
</evidence>
<dbReference type="EnsemblPlants" id="KEH40819">
    <property type="protein sequence ID" value="KEH40819"/>
    <property type="gene ID" value="MTR_1g035760"/>
</dbReference>
<dbReference type="EMBL" id="CM001217">
    <property type="protein sequence ID" value="KEH40819.1"/>
    <property type="molecule type" value="Genomic_DNA"/>
</dbReference>
<evidence type="ECO:0000256" key="6">
    <source>
        <dbReference type="ARBA" id="ARBA00023004"/>
    </source>
</evidence>
<reference evidence="11 13" key="2">
    <citation type="journal article" date="2014" name="BMC Genomics">
        <title>An improved genome release (version Mt4.0) for the model legume Medicago truncatula.</title>
        <authorList>
            <person name="Tang H."/>
            <person name="Krishnakumar V."/>
            <person name="Bidwell S."/>
            <person name="Rosen B."/>
            <person name="Chan A."/>
            <person name="Zhou S."/>
            <person name="Gentzbittel L."/>
            <person name="Childs K.L."/>
            <person name="Yandell M."/>
            <person name="Gundlach H."/>
            <person name="Mayer K.F."/>
            <person name="Schwartz D.C."/>
            <person name="Town C.D."/>
        </authorList>
    </citation>
    <scope>GENOME REANNOTATION</scope>
    <source>
        <strain evidence="11">A17</strain>
        <strain evidence="12 13">cv. Jemalong A17</strain>
    </source>
</reference>
<dbReference type="InterPro" id="IPR017972">
    <property type="entry name" value="Cyt_P450_CS"/>
</dbReference>
<dbReference type="STRING" id="3880.A0A072VFL5"/>
<sequence length="481" mass="55981">MCTIQCVGGLAAILIFLYIHYWRRNRDEFVPINWPIFGMLLALMCNLSNFHDRATLILKHHGGTFRFGGAWFTNTSFIGTSDPMNVEHIASKNFGNYGRGSNFKEIFDFFGDGILNSNSHVWKQQRTMFHSFLKRKTFKNFFQQTMKKKLENYLLPFLNDVSEIGAQVDLEDALSRFTFDSICTIAFGFDPNCLLNKFNELTEIDYQKSLAVIDEVILYRHFIPSYLWKLQKWLHVRQEKKLREAEENLDRFLYEALMKEEYGTRGMDEKYLRDNALSLFLAGNGTVTSGLSWFFWLVSTHPIVEAKIIQEIKDNWPTQEENQTPWRDVDLDNLVYLHGAICETLRLYPPVPFEHICAIKSDILPSGERVSPNTRLLYSLYAMGRMEQIWGEDCMEFKPERWVSETGHIIHVPSYKFIAFNTGPRSCLGKDLSFIQMKMVAAALLQKFHIQVVEGHPVTPKLSFVLHMKHGFKVKVTKRCI</sequence>
<dbReference type="GO" id="GO:0020037">
    <property type="term" value="F:heme binding"/>
    <property type="evidence" value="ECO:0007669"/>
    <property type="project" value="InterPro"/>
</dbReference>
<keyword evidence="7 9" id="KW-0503">Monooxygenase</keyword>
<dbReference type="InterPro" id="IPR001128">
    <property type="entry name" value="Cyt_P450"/>
</dbReference>
<evidence type="ECO:0000313" key="13">
    <source>
        <dbReference type="Proteomes" id="UP000002051"/>
    </source>
</evidence>
<dbReference type="AlphaFoldDB" id="A0A072VFL5"/>
<dbReference type="PROSITE" id="PS00086">
    <property type="entry name" value="CYTOCHROME_P450"/>
    <property type="match status" value="1"/>
</dbReference>
<dbReference type="Gene3D" id="1.10.630.10">
    <property type="entry name" value="Cytochrome P450"/>
    <property type="match status" value="1"/>
</dbReference>
<keyword evidence="10" id="KW-0812">Transmembrane</keyword>
<feature type="binding site" description="axial binding residue" evidence="8">
    <location>
        <position position="427"/>
    </location>
    <ligand>
        <name>heme</name>
        <dbReference type="ChEBI" id="CHEBI:30413"/>
    </ligand>
    <ligandPart>
        <name>Fe</name>
        <dbReference type="ChEBI" id="CHEBI:18248"/>
    </ligandPart>
</feature>
<keyword evidence="4 8" id="KW-0479">Metal-binding</keyword>
<feature type="transmembrane region" description="Helical" evidence="10">
    <location>
        <begin position="29"/>
        <end position="50"/>
    </location>
</feature>
<keyword evidence="6 8" id="KW-0408">Iron</keyword>
<evidence type="ECO:0000256" key="10">
    <source>
        <dbReference type="SAM" id="Phobius"/>
    </source>
</evidence>
<organism evidence="11 13">
    <name type="scientific">Medicago truncatula</name>
    <name type="common">Barrel medic</name>
    <name type="synonym">Medicago tribuloides</name>
    <dbReference type="NCBI Taxonomy" id="3880"/>
    <lineage>
        <taxon>Eukaryota</taxon>
        <taxon>Viridiplantae</taxon>
        <taxon>Streptophyta</taxon>
        <taxon>Embryophyta</taxon>
        <taxon>Tracheophyta</taxon>
        <taxon>Spermatophyta</taxon>
        <taxon>Magnoliopsida</taxon>
        <taxon>eudicotyledons</taxon>
        <taxon>Gunneridae</taxon>
        <taxon>Pentapetalae</taxon>
        <taxon>rosids</taxon>
        <taxon>fabids</taxon>
        <taxon>Fabales</taxon>
        <taxon>Fabaceae</taxon>
        <taxon>Papilionoideae</taxon>
        <taxon>50 kb inversion clade</taxon>
        <taxon>NPAAA clade</taxon>
        <taxon>Hologalegina</taxon>
        <taxon>IRL clade</taxon>
        <taxon>Trifolieae</taxon>
        <taxon>Medicago</taxon>
    </lineage>
</organism>
<dbReference type="Proteomes" id="UP000002051">
    <property type="component" value="Unassembled WGS sequence"/>
</dbReference>
<gene>
    <name evidence="11" type="ordered locus">MTR_1g035760</name>
</gene>
<comment type="cofactor">
    <cofactor evidence="1 8">
        <name>heme</name>
        <dbReference type="ChEBI" id="CHEBI:30413"/>
    </cofactor>
</comment>
<dbReference type="PRINTS" id="PR00385">
    <property type="entry name" value="P450"/>
</dbReference>
<dbReference type="GO" id="GO:0016705">
    <property type="term" value="F:oxidoreductase activity, acting on paired donors, with incorporation or reduction of molecular oxygen"/>
    <property type="evidence" value="ECO:0007669"/>
    <property type="project" value="InterPro"/>
</dbReference>
<evidence type="ECO:0000256" key="4">
    <source>
        <dbReference type="ARBA" id="ARBA00022723"/>
    </source>
</evidence>
<comment type="similarity">
    <text evidence="2 9">Belongs to the cytochrome P450 family.</text>
</comment>
<name>A0A072VFL5_MEDTR</name>
<dbReference type="CDD" id="cd11064">
    <property type="entry name" value="CYP86A"/>
    <property type="match status" value="1"/>
</dbReference>
<reference evidence="12" key="3">
    <citation type="submission" date="2015-04" db="UniProtKB">
        <authorList>
            <consortium name="EnsemblPlants"/>
        </authorList>
    </citation>
    <scope>IDENTIFICATION</scope>
    <source>
        <strain evidence="12">cv. Jemalong A17</strain>
    </source>
</reference>
<evidence type="ECO:0000256" key="9">
    <source>
        <dbReference type="RuleBase" id="RU000461"/>
    </source>
</evidence>
<dbReference type="Pfam" id="PF00067">
    <property type="entry name" value="p450"/>
    <property type="match status" value="1"/>
</dbReference>
<dbReference type="GO" id="GO:0005506">
    <property type="term" value="F:iron ion binding"/>
    <property type="evidence" value="ECO:0007669"/>
    <property type="project" value="InterPro"/>
</dbReference>
<evidence type="ECO:0000256" key="5">
    <source>
        <dbReference type="ARBA" id="ARBA00023002"/>
    </source>
</evidence>
<dbReference type="PRINTS" id="PR00463">
    <property type="entry name" value="EP450I"/>
</dbReference>
<evidence type="ECO:0000256" key="8">
    <source>
        <dbReference type="PIRSR" id="PIRSR602401-1"/>
    </source>
</evidence>
<protein>
    <submittedName>
        <fullName evidence="11">Cytochrome P450 family protein</fullName>
    </submittedName>
</protein>
<dbReference type="GO" id="GO:0004497">
    <property type="term" value="F:monooxygenase activity"/>
    <property type="evidence" value="ECO:0007669"/>
    <property type="project" value="UniProtKB-KW"/>
</dbReference>
<dbReference type="HOGENOM" id="CLU_001570_27_2_1"/>
<dbReference type="InterPro" id="IPR002401">
    <property type="entry name" value="Cyt_P450_E_grp-I"/>
</dbReference>
<evidence type="ECO:0000256" key="3">
    <source>
        <dbReference type="ARBA" id="ARBA00022617"/>
    </source>
</evidence>
<keyword evidence="10" id="KW-0472">Membrane</keyword>
<dbReference type="GO" id="GO:0006629">
    <property type="term" value="P:lipid metabolic process"/>
    <property type="evidence" value="ECO:0007669"/>
    <property type="project" value="UniProtKB-ARBA"/>
</dbReference>